<dbReference type="SUPFAM" id="SSF161098">
    <property type="entry name" value="MetI-like"/>
    <property type="match status" value="1"/>
</dbReference>
<organism evidence="9 10">
    <name type="scientific">Calidithermus roseus</name>
    <dbReference type="NCBI Taxonomy" id="1644118"/>
    <lineage>
        <taxon>Bacteria</taxon>
        <taxon>Thermotogati</taxon>
        <taxon>Deinococcota</taxon>
        <taxon>Deinococci</taxon>
        <taxon>Thermales</taxon>
        <taxon>Thermaceae</taxon>
        <taxon>Calidithermus</taxon>
    </lineage>
</organism>
<keyword evidence="5 7" id="KW-1133">Transmembrane helix</keyword>
<dbReference type="PROSITE" id="PS50928">
    <property type="entry name" value="ABC_TM1"/>
    <property type="match status" value="1"/>
</dbReference>
<feature type="transmembrane region" description="Helical" evidence="7">
    <location>
        <begin position="319"/>
        <end position="346"/>
    </location>
</feature>
<feature type="transmembrane region" description="Helical" evidence="7">
    <location>
        <begin position="209"/>
        <end position="231"/>
    </location>
</feature>
<accession>A0A399ECU4</accession>
<sequence length="356" mass="39005">MLELSLLRALLFRALTLFGVLIAVLVLLAVSLGATGFSDKILQATVGEELRALRTSLTQTIRDPDQLEAALEARRRELLASYGLDRPWYTRIPGMVWRVLTLNLGEARNLRSYDGSSRIADIVLERLPNTVLLLTTATVITAVIGILAGVWMSTRVGSRLDRFVAYLAAVSYAVPTWWLGILLVLLLAFELELLPPGGMYSAPPPEGGLARFLDLLWHSVLPVLTLVLASVGPSIYSVRTLTLNIAQEDHVTVARAKGMPEPIVRSRHILRVAAPPIVTGLILGLAGSLGGSILVETIFDWRGMGRLYYDAIAGTPDEGLIVALTFMFTLLYVIARLVLEVLYVWLDPRVRYEGGP</sequence>
<feature type="transmembrane region" description="Helical" evidence="7">
    <location>
        <begin position="277"/>
        <end position="299"/>
    </location>
</feature>
<dbReference type="InterPro" id="IPR035906">
    <property type="entry name" value="MetI-like_sf"/>
</dbReference>
<dbReference type="InterPro" id="IPR000515">
    <property type="entry name" value="MetI-like"/>
</dbReference>
<evidence type="ECO:0000256" key="5">
    <source>
        <dbReference type="ARBA" id="ARBA00022989"/>
    </source>
</evidence>
<keyword evidence="2 7" id="KW-0813">Transport</keyword>
<evidence type="ECO:0000256" key="3">
    <source>
        <dbReference type="ARBA" id="ARBA00022475"/>
    </source>
</evidence>
<dbReference type="RefSeq" id="WP_119280480.1">
    <property type="nucleotide sequence ID" value="NZ_QWLA01000118.1"/>
</dbReference>
<feature type="transmembrane region" description="Helical" evidence="7">
    <location>
        <begin position="163"/>
        <end position="189"/>
    </location>
</feature>
<evidence type="ECO:0000259" key="8">
    <source>
        <dbReference type="PROSITE" id="PS50928"/>
    </source>
</evidence>
<name>A0A399ECU4_9DEIN</name>
<evidence type="ECO:0000313" key="9">
    <source>
        <dbReference type="EMBL" id="RIH82135.1"/>
    </source>
</evidence>
<proteinExistence type="inferred from homology"/>
<dbReference type="EMBL" id="QWLA01000118">
    <property type="protein sequence ID" value="RIH82135.1"/>
    <property type="molecule type" value="Genomic_DNA"/>
</dbReference>
<feature type="transmembrane region" description="Helical" evidence="7">
    <location>
        <begin position="12"/>
        <end position="34"/>
    </location>
</feature>
<evidence type="ECO:0000313" key="10">
    <source>
        <dbReference type="Proteomes" id="UP000265341"/>
    </source>
</evidence>
<dbReference type="GO" id="GO:0005886">
    <property type="term" value="C:plasma membrane"/>
    <property type="evidence" value="ECO:0007669"/>
    <property type="project" value="UniProtKB-SubCell"/>
</dbReference>
<reference evidence="9 10" key="1">
    <citation type="submission" date="2018-08" db="EMBL/GenBank/DDBJ databases">
        <title>Meiothermus roseus NBRC 110900 genome sequencing project.</title>
        <authorList>
            <person name="Da Costa M.S."/>
            <person name="Albuquerque L."/>
            <person name="Raposo P."/>
            <person name="Froufe H.J.C."/>
            <person name="Barroso C.S."/>
            <person name="Egas C."/>
        </authorList>
    </citation>
    <scope>NUCLEOTIDE SEQUENCE [LARGE SCALE GENOMIC DNA]</scope>
    <source>
        <strain evidence="9 10">NBRC 110900</strain>
    </source>
</reference>
<keyword evidence="4 7" id="KW-0812">Transmembrane</keyword>
<dbReference type="Pfam" id="PF00528">
    <property type="entry name" value="BPD_transp_1"/>
    <property type="match status" value="1"/>
</dbReference>
<dbReference type="Proteomes" id="UP000265341">
    <property type="component" value="Unassembled WGS sequence"/>
</dbReference>
<feature type="domain" description="ABC transmembrane type-1" evidence="8">
    <location>
        <begin position="127"/>
        <end position="339"/>
    </location>
</feature>
<dbReference type="GO" id="GO:0055085">
    <property type="term" value="P:transmembrane transport"/>
    <property type="evidence" value="ECO:0007669"/>
    <property type="project" value="InterPro"/>
</dbReference>
<comment type="caution">
    <text evidence="9">The sequence shown here is derived from an EMBL/GenBank/DDBJ whole genome shotgun (WGS) entry which is preliminary data.</text>
</comment>
<dbReference type="AlphaFoldDB" id="A0A399ECU4"/>
<feature type="transmembrane region" description="Helical" evidence="7">
    <location>
        <begin position="131"/>
        <end position="151"/>
    </location>
</feature>
<evidence type="ECO:0000256" key="4">
    <source>
        <dbReference type="ARBA" id="ARBA00022692"/>
    </source>
</evidence>
<keyword evidence="3" id="KW-1003">Cell membrane</keyword>
<dbReference type="PANTHER" id="PTHR30465:SF45">
    <property type="entry name" value="BINDING-PROTEIN-DEPENDENT TRANSPORT SYSTEMS INNER MEMBRANE COMPONENT"/>
    <property type="match status" value="1"/>
</dbReference>
<evidence type="ECO:0000256" key="1">
    <source>
        <dbReference type="ARBA" id="ARBA00004651"/>
    </source>
</evidence>
<protein>
    <submittedName>
        <fullName evidence="9">Nickel transport system permease protein NikB</fullName>
    </submittedName>
</protein>
<dbReference type="PANTHER" id="PTHR30465">
    <property type="entry name" value="INNER MEMBRANE ABC TRANSPORTER"/>
    <property type="match status" value="1"/>
</dbReference>
<dbReference type="OrthoDB" id="9773221at2"/>
<comment type="similarity">
    <text evidence="7">Belongs to the binding-protein-dependent transport system permease family.</text>
</comment>
<keyword evidence="10" id="KW-1185">Reference proteome</keyword>
<gene>
    <name evidence="9" type="primary">nikB</name>
    <name evidence="9" type="ORF">Mrose_03456</name>
</gene>
<dbReference type="Gene3D" id="1.10.3720.10">
    <property type="entry name" value="MetI-like"/>
    <property type="match status" value="1"/>
</dbReference>
<evidence type="ECO:0000256" key="6">
    <source>
        <dbReference type="ARBA" id="ARBA00023136"/>
    </source>
</evidence>
<evidence type="ECO:0000256" key="2">
    <source>
        <dbReference type="ARBA" id="ARBA00022448"/>
    </source>
</evidence>
<evidence type="ECO:0000256" key="7">
    <source>
        <dbReference type="RuleBase" id="RU363032"/>
    </source>
</evidence>
<keyword evidence="6 7" id="KW-0472">Membrane</keyword>
<comment type="subcellular location">
    <subcellularLocation>
        <location evidence="1 7">Cell membrane</location>
        <topology evidence="1 7">Multi-pass membrane protein</topology>
    </subcellularLocation>
</comment>
<dbReference type="CDD" id="cd06261">
    <property type="entry name" value="TM_PBP2"/>
    <property type="match status" value="1"/>
</dbReference>